<dbReference type="EMBL" id="BMAW01079024">
    <property type="protein sequence ID" value="GFU13552.1"/>
    <property type="molecule type" value="Genomic_DNA"/>
</dbReference>
<evidence type="ECO:0000256" key="1">
    <source>
        <dbReference type="SAM" id="Phobius"/>
    </source>
</evidence>
<sequence length="93" mass="10449">MIYASGSKDRRLLYDLECLRYGGNRKTSLMIVASVLAWYIIGYIRKNKKKLISYPDNIPSAIQTTPHGLNVVVPLPPIEFIAIHRFTSALLSG</sequence>
<keyword evidence="1" id="KW-0812">Transmembrane</keyword>
<gene>
    <name evidence="2" type="ORF">NPIL_689591</name>
</gene>
<organism evidence="2 3">
    <name type="scientific">Nephila pilipes</name>
    <name type="common">Giant wood spider</name>
    <name type="synonym">Nephila maculata</name>
    <dbReference type="NCBI Taxonomy" id="299642"/>
    <lineage>
        <taxon>Eukaryota</taxon>
        <taxon>Metazoa</taxon>
        <taxon>Ecdysozoa</taxon>
        <taxon>Arthropoda</taxon>
        <taxon>Chelicerata</taxon>
        <taxon>Arachnida</taxon>
        <taxon>Araneae</taxon>
        <taxon>Araneomorphae</taxon>
        <taxon>Entelegynae</taxon>
        <taxon>Araneoidea</taxon>
        <taxon>Nephilidae</taxon>
        <taxon>Nephila</taxon>
    </lineage>
</organism>
<evidence type="ECO:0000313" key="3">
    <source>
        <dbReference type="Proteomes" id="UP000887013"/>
    </source>
</evidence>
<keyword evidence="3" id="KW-1185">Reference proteome</keyword>
<accession>A0A8X6QDT9</accession>
<keyword evidence="1" id="KW-1133">Transmembrane helix</keyword>
<dbReference type="Proteomes" id="UP000887013">
    <property type="component" value="Unassembled WGS sequence"/>
</dbReference>
<evidence type="ECO:0000313" key="2">
    <source>
        <dbReference type="EMBL" id="GFU13552.1"/>
    </source>
</evidence>
<protein>
    <submittedName>
        <fullName evidence="2">Uncharacterized protein</fullName>
    </submittedName>
</protein>
<comment type="caution">
    <text evidence="2">The sequence shown here is derived from an EMBL/GenBank/DDBJ whole genome shotgun (WGS) entry which is preliminary data.</text>
</comment>
<dbReference type="AlphaFoldDB" id="A0A8X6QDT9"/>
<name>A0A8X6QDT9_NEPPI</name>
<dbReference type="OrthoDB" id="10544765at2759"/>
<proteinExistence type="predicted"/>
<reference evidence="2" key="1">
    <citation type="submission" date="2020-08" db="EMBL/GenBank/DDBJ databases">
        <title>Multicomponent nature underlies the extraordinary mechanical properties of spider dragline silk.</title>
        <authorList>
            <person name="Kono N."/>
            <person name="Nakamura H."/>
            <person name="Mori M."/>
            <person name="Yoshida Y."/>
            <person name="Ohtoshi R."/>
            <person name="Malay A.D."/>
            <person name="Moran D.A.P."/>
            <person name="Tomita M."/>
            <person name="Numata K."/>
            <person name="Arakawa K."/>
        </authorList>
    </citation>
    <scope>NUCLEOTIDE SEQUENCE</scope>
</reference>
<keyword evidence="1" id="KW-0472">Membrane</keyword>
<feature type="transmembrane region" description="Helical" evidence="1">
    <location>
        <begin position="27"/>
        <end position="44"/>
    </location>
</feature>